<keyword evidence="1" id="KW-0472">Membrane</keyword>
<dbReference type="Proteomes" id="UP001518140">
    <property type="component" value="Unassembled WGS sequence"/>
</dbReference>
<feature type="transmembrane region" description="Helical" evidence="1">
    <location>
        <begin position="43"/>
        <end position="62"/>
    </location>
</feature>
<evidence type="ECO:0000256" key="1">
    <source>
        <dbReference type="SAM" id="Phobius"/>
    </source>
</evidence>
<name>A0ABX0E2G8_9ACTN</name>
<protein>
    <submittedName>
        <fullName evidence="2">Uncharacterized protein</fullName>
    </submittedName>
</protein>
<gene>
    <name evidence="2" type="ORF">G6048_32015</name>
</gene>
<keyword evidence="1" id="KW-0812">Transmembrane</keyword>
<sequence>MNEQGTTTPQTAVLALFALVAAIGVIAVLLLGDAWSGWARYPLLTAGILVVTGCLGALVKVLRRDS</sequence>
<evidence type="ECO:0000313" key="3">
    <source>
        <dbReference type="Proteomes" id="UP001518140"/>
    </source>
</evidence>
<comment type="caution">
    <text evidence="2">The sequence shown here is derived from an EMBL/GenBank/DDBJ whole genome shotgun (WGS) entry which is preliminary data.</text>
</comment>
<organism evidence="2 3">
    <name type="scientific">Streptomyces ureilyticus</name>
    <dbReference type="NCBI Taxonomy" id="1775131"/>
    <lineage>
        <taxon>Bacteria</taxon>
        <taxon>Bacillati</taxon>
        <taxon>Actinomycetota</taxon>
        <taxon>Actinomycetes</taxon>
        <taxon>Kitasatosporales</taxon>
        <taxon>Streptomycetaceae</taxon>
        <taxon>Streptomyces</taxon>
    </lineage>
</organism>
<evidence type="ECO:0000313" key="2">
    <source>
        <dbReference type="EMBL" id="NGO46564.1"/>
    </source>
</evidence>
<proteinExistence type="predicted"/>
<keyword evidence="1" id="KW-1133">Transmembrane helix</keyword>
<dbReference type="RefSeq" id="WP_165343094.1">
    <property type="nucleotide sequence ID" value="NZ_JAAKZX010000133.1"/>
</dbReference>
<keyword evidence="3" id="KW-1185">Reference proteome</keyword>
<feature type="transmembrane region" description="Helical" evidence="1">
    <location>
        <begin position="12"/>
        <end position="31"/>
    </location>
</feature>
<accession>A0ABX0E2G8</accession>
<reference evidence="2 3" key="1">
    <citation type="submission" date="2020-02" db="EMBL/GenBank/DDBJ databases">
        <title>Whole-genome analyses of novel actinobacteria.</title>
        <authorList>
            <person name="Sahin N."/>
            <person name="Tokatli A."/>
        </authorList>
    </citation>
    <scope>NUCLEOTIDE SEQUENCE [LARGE SCALE GENOMIC DNA]</scope>
    <source>
        <strain evidence="2 3">YC419</strain>
    </source>
</reference>
<dbReference type="EMBL" id="JAAKZX010000133">
    <property type="protein sequence ID" value="NGO46564.1"/>
    <property type="molecule type" value="Genomic_DNA"/>
</dbReference>